<proteinExistence type="predicted"/>
<protein>
    <recommendedName>
        <fullName evidence="6">DUF3955 domain-containing protein</fullName>
    </recommendedName>
</protein>
<keyword evidence="1" id="KW-1133">Transmembrane helix</keyword>
<dbReference type="EMBL" id="JAZBJM010000002">
    <property type="protein sequence ID" value="MEM0517695.1"/>
    <property type="molecule type" value="Genomic_DNA"/>
</dbReference>
<dbReference type="AlphaFoldDB" id="A0AB35YPH5"/>
<dbReference type="Proteomes" id="UP001390963">
    <property type="component" value="Unassembled WGS sequence"/>
</dbReference>
<sequence length="65" mass="7027">MKTVIYIMIALAAILVVFNATKLNFENLLNGDSGVAFICILAGFCAILLLTILLISKRIAAQTKK</sequence>
<feature type="transmembrane region" description="Helical" evidence="1">
    <location>
        <begin position="35"/>
        <end position="55"/>
    </location>
</feature>
<evidence type="ECO:0000313" key="2">
    <source>
        <dbReference type="EMBL" id="MEM0517695.1"/>
    </source>
</evidence>
<evidence type="ECO:0008006" key="6">
    <source>
        <dbReference type="Google" id="ProtNLM"/>
    </source>
</evidence>
<organism evidence="2 4">
    <name type="scientific">Aequorivita flava</name>
    <dbReference type="NCBI Taxonomy" id="3114371"/>
    <lineage>
        <taxon>Bacteria</taxon>
        <taxon>Pseudomonadati</taxon>
        <taxon>Bacteroidota</taxon>
        <taxon>Flavobacteriia</taxon>
        <taxon>Flavobacteriales</taxon>
        <taxon>Flavobacteriaceae</taxon>
        <taxon>Aequorivita</taxon>
    </lineage>
</organism>
<evidence type="ECO:0000313" key="4">
    <source>
        <dbReference type="Proteomes" id="UP001388259"/>
    </source>
</evidence>
<evidence type="ECO:0000313" key="5">
    <source>
        <dbReference type="Proteomes" id="UP001390963"/>
    </source>
</evidence>
<dbReference type="Proteomes" id="UP001388259">
    <property type="component" value="Unassembled WGS sequence"/>
</dbReference>
<comment type="caution">
    <text evidence="2">The sequence shown here is derived from an EMBL/GenBank/DDBJ whole genome shotgun (WGS) entry which is preliminary data.</text>
</comment>
<keyword evidence="1" id="KW-0472">Membrane</keyword>
<keyword evidence="1" id="KW-0812">Transmembrane</keyword>
<dbReference type="EMBL" id="JBANCF010000002">
    <property type="protein sequence ID" value="MEM0572498.1"/>
    <property type="molecule type" value="Genomic_DNA"/>
</dbReference>
<keyword evidence="5" id="KW-1185">Reference proteome</keyword>
<reference evidence="2 5" key="1">
    <citation type="submission" date="2024-01" db="EMBL/GenBank/DDBJ databases">
        <title>Aequorivita flavus sp. nov., isolated from deep-sea sediment.</title>
        <authorList>
            <person name="Chen X."/>
        </authorList>
    </citation>
    <scope>NUCLEOTIDE SEQUENCE</scope>
    <source>
        <strain evidence="2">MCCC 1A16923</strain>
        <strain evidence="3 5">MCCC 1A16935</strain>
    </source>
</reference>
<dbReference type="RefSeq" id="WP_279449835.1">
    <property type="nucleotide sequence ID" value="NZ_JAZBJM010000002.1"/>
</dbReference>
<name>A0AB35YPH5_9FLAO</name>
<evidence type="ECO:0000256" key="1">
    <source>
        <dbReference type="SAM" id="Phobius"/>
    </source>
</evidence>
<gene>
    <name evidence="3" type="ORF">VZD24_03130</name>
    <name evidence="2" type="ORF">VZD85_04975</name>
</gene>
<accession>A0AB35YPH5</accession>
<evidence type="ECO:0000313" key="3">
    <source>
        <dbReference type="EMBL" id="MEM0572498.1"/>
    </source>
</evidence>